<dbReference type="Proteomes" id="UP000246991">
    <property type="component" value="Unassembled WGS sequence"/>
</dbReference>
<comment type="caution">
    <text evidence="1">The sequence shown here is derived from an EMBL/GenBank/DDBJ whole genome shotgun (WGS) entry which is preliminary data.</text>
</comment>
<dbReference type="InterPro" id="IPR010323">
    <property type="entry name" value="DUF924"/>
</dbReference>
<dbReference type="OrthoDB" id="414698at2759"/>
<dbReference type="EMBL" id="PYWC01000044">
    <property type="protein sequence ID" value="PWW75565.1"/>
    <property type="molecule type" value="Genomic_DNA"/>
</dbReference>
<protein>
    <recommendedName>
        <fullName evidence="3">DUF924-domain-containing protein</fullName>
    </recommendedName>
</protein>
<dbReference type="InterPro" id="IPR011990">
    <property type="entry name" value="TPR-like_helical_dom_sf"/>
</dbReference>
<evidence type="ECO:0000313" key="2">
    <source>
        <dbReference type="Proteomes" id="UP000246991"/>
    </source>
</evidence>
<dbReference type="SUPFAM" id="SSF48452">
    <property type="entry name" value="TPR-like"/>
    <property type="match status" value="1"/>
</dbReference>
<dbReference type="STRING" id="42249.A0A317SMD7"/>
<keyword evidence="2" id="KW-1185">Reference proteome</keyword>
<reference evidence="1 2" key="1">
    <citation type="submission" date="2018-03" db="EMBL/GenBank/DDBJ databases">
        <title>Genomes of Pezizomycetes fungi and the evolution of truffles.</title>
        <authorList>
            <person name="Murat C."/>
            <person name="Payen T."/>
            <person name="Noel B."/>
            <person name="Kuo A."/>
            <person name="Martin F.M."/>
        </authorList>
    </citation>
    <scope>NUCLEOTIDE SEQUENCE [LARGE SCALE GENOMIC DNA]</scope>
    <source>
        <strain evidence="1">091103-1</strain>
    </source>
</reference>
<name>A0A317SMD7_9PEZI</name>
<gene>
    <name evidence="1" type="ORF">C7212DRAFT_358501</name>
</gene>
<dbReference type="Gene3D" id="1.25.40.10">
    <property type="entry name" value="Tetratricopeptide repeat domain"/>
    <property type="match status" value="1"/>
</dbReference>
<sequence>MSTSTEVEFIFTDEDSTRILDFWFKDVPEFPSMETTKRWFQVDAAFDEACRVYTVTDPLALAVSQHAISPARRFDLGPGGAWRGIPTRRCWFYLPLEHAEDLGAHQHGLELHEELIRDCKGGEGEELAGHMEEFSKAHTEVIKRFGRYPYRNQALGRENTKEEAEWLEKEKSPWAR</sequence>
<evidence type="ECO:0008006" key="3">
    <source>
        <dbReference type="Google" id="ProtNLM"/>
    </source>
</evidence>
<dbReference type="AlphaFoldDB" id="A0A317SMD7"/>
<organism evidence="1 2">
    <name type="scientific">Tuber magnatum</name>
    <name type="common">white Piedmont truffle</name>
    <dbReference type="NCBI Taxonomy" id="42249"/>
    <lineage>
        <taxon>Eukaryota</taxon>
        <taxon>Fungi</taxon>
        <taxon>Dikarya</taxon>
        <taxon>Ascomycota</taxon>
        <taxon>Pezizomycotina</taxon>
        <taxon>Pezizomycetes</taxon>
        <taxon>Pezizales</taxon>
        <taxon>Tuberaceae</taxon>
        <taxon>Tuber</taxon>
    </lineage>
</organism>
<proteinExistence type="predicted"/>
<evidence type="ECO:0000313" key="1">
    <source>
        <dbReference type="EMBL" id="PWW75565.1"/>
    </source>
</evidence>
<accession>A0A317SMD7</accession>
<dbReference type="Pfam" id="PF06041">
    <property type="entry name" value="DUF924"/>
    <property type="match status" value="1"/>
</dbReference>